<keyword evidence="4" id="KW-1185">Reference proteome</keyword>
<dbReference type="InterPro" id="IPR036812">
    <property type="entry name" value="NAD(P)_OxRdtase_dom_sf"/>
</dbReference>
<keyword evidence="1" id="KW-0560">Oxidoreductase</keyword>
<evidence type="ECO:0000313" key="3">
    <source>
        <dbReference type="EMBL" id="MDR6513143.1"/>
    </source>
</evidence>
<sequence length="336" mass="36594">MSTASHRFRTLAGKAMNPIGLGCMSLSWAYGERPTDADGIALLHRAIDVGYDHFDTARLYGQGHNETLVGQALKGKRDKVFLASKMGIFASGEKRGVDCHPNTIRAELEKSLTLLQTDHIDLYYMHRRDFTVPIEDSVGAMADLIKEGKIGAIGLSEMSADTLRRAAAVHPIAAMQTEYSPWTRQAEIAVLDACREVGTTFVAFSPVARGVLANGVRDPQALEDGDIRKAMPRFVGENWVHNLALVDAFNAIAAREGVTPAQLSLAWVLGKGDHIVAIPGTGKIAHLEENIARWDWQIPVAVTAEIDALINQQTVAGHRYAQTIRATIDTEDFAEA</sequence>
<dbReference type="RefSeq" id="WP_054132607.1">
    <property type="nucleotide sequence ID" value="NZ_JAVDRD010000015.1"/>
</dbReference>
<proteinExistence type="predicted"/>
<evidence type="ECO:0000313" key="4">
    <source>
        <dbReference type="Proteomes" id="UP001184150"/>
    </source>
</evidence>
<dbReference type="PANTHER" id="PTHR43625">
    <property type="entry name" value="AFLATOXIN B1 ALDEHYDE REDUCTASE"/>
    <property type="match status" value="1"/>
</dbReference>
<dbReference type="Pfam" id="PF00248">
    <property type="entry name" value="Aldo_ket_red"/>
    <property type="match status" value="1"/>
</dbReference>
<dbReference type="Proteomes" id="UP001184150">
    <property type="component" value="Unassembled WGS sequence"/>
</dbReference>
<evidence type="ECO:0000256" key="1">
    <source>
        <dbReference type="ARBA" id="ARBA00023002"/>
    </source>
</evidence>
<dbReference type="InterPro" id="IPR020471">
    <property type="entry name" value="AKR"/>
</dbReference>
<dbReference type="InterPro" id="IPR050791">
    <property type="entry name" value="Aldo-Keto_reductase"/>
</dbReference>
<dbReference type="PRINTS" id="PR00069">
    <property type="entry name" value="ALDKETRDTASE"/>
</dbReference>
<accession>A0ABU1MS25</accession>
<dbReference type="PANTHER" id="PTHR43625:SF40">
    <property type="entry name" value="ALDO-KETO REDUCTASE YAKC [NADP(+)]"/>
    <property type="match status" value="1"/>
</dbReference>
<dbReference type="Gene3D" id="3.20.20.100">
    <property type="entry name" value="NADP-dependent oxidoreductase domain"/>
    <property type="match status" value="1"/>
</dbReference>
<dbReference type="InterPro" id="IPR023210">
    <property type="entry name" value="NADP_OxRdtase_dom"/>
</dbReference>
<reference evidence="3 4" key="1">
    <citation type="submission" date="2023-07" db="EMBL/GenBank/DDBJ databases">
        <title>Sorghum-associated microbial communities from plants grown in Nebraska, USA.</title>
        <authorList>
            <person name="Schachtman D."/>
        </authorList>
    </citation>
    <scope>NUCLEOTIDE SEQUENCE [LARGE SCALE GENOMIC DNA]</scope>
    <source>
        <strain evidence="3 4">DS1027</strain>
    </source>
</reference>
<name>A0ABU1MS25_9SPHN</name>
<feature type="domain" description="NADP-dependent oxidoreductase" evidence="2">
    <location>
        <begin position="18"/>
        <end position="310"/>
    </location>
</feature>
<protein>
    <submittedName>
        <fullName evidence="3">Aryl-alcohol dehydrogenase-like predicted oxidoreductase</fullName>
    </submittedName>
</protein>
<comment type="caution">
    <text evidence="3">The sequence shown here is derived from an EMBL/GenBank/DDBJ whole genome shotgun (WGS) entry which is preliminary data.</text>
</comment>
<organism evidence="3 4">
    <name type="scientific">Novosphingobium capsulatum</name>
    <dbReference type="NCBI Taxonomy" id="13688"/>
    <lineage>
        <taxon>Bacteria</taxon>
        <taxon>Pseudomonadati</taxon>
        <taxon>Pseudomonadota</taxon>
        <taxon>Alphaproteobacteria</taxon>
        <taxon>Sphingomonadales</taxon>
        <taxon>Sphingomonadaceae</taxon>
        <taxon>Novosphingobium</taxon>
    </lineage>
</organism>
<dbReference type="SUPFAM" id="SSF51430">
    <property type="entry name" value="NAD(P)-linked oxidoreductase"/>
    <property type="match status" value="1"/>
</dbReference>
<gene>
    <name evidence="3" type="ORF">J2792_004033</name>
</gene>
<dbReference type="EMBL" id="JAVDRD010000015">
    <property type="protein sequence ID" value="MDR6513143.1"/>
    <property type="molecule type" value="Genomic_DNA"/>
</dbReference>
<evidence type="ECO:0000259" key="2">
    <source>
        <dbReference type="Pfam" id="PF00248"/>
    </source>
</evidence>